<dbReference type="InterPro" id="IPR036047">
    <property type="entry name" value="F-box-like_dom_sf"/>
</dbReference>
<dbReference type="EMBL" id="JADCUA010000024">
    <property type="protein sequence ID" value="KAH9831750.1"/>
    <property type="molecule type" value="Genomic_DNA"/>
</dbReference>
<accession>A0ABQ8K5M6</accession>
<dbReference type="Proteomes" id="UP000814176">
    <property type="component" value="Unassembled WGS sequence"/>
</dbReference>
<dbReference type="SUPFAM" id="SSF81383">
    <property type="entry name" value="F-box domain"/>
    <property type="match status" value="1"/>
</dbReference>
<dbReference type="Pfam" id="PF12937">
    <property type="entry name" value="F-box-like"/>
    <property type="match status" value="1"/>
</dbReference>
<dbReference type="InterPro" id="IPR032675">
    <property type="entry name" value="LRR_dom_sf"/>
</dbReference>
<proteinExistence type="predicted"/>
<sequence>MPALPQELVDYIIDYLWDEPLLLAKCCLVCRAWYSAAKYHLPREVVVQNTASLGAFVHMLVSKENRRYCRIVQTLDVYESSERPFVHTLPLRVRGYFMPRLQNLRLHGITWKAVQPHVLFFRFLSYFRSVLDLSLTKCHLKRAELLQRIINALPQLKRL</sequence>
<name>A0ABQ8K5M6_9APHY</name>
<comment type="caution">
    <text evidence="2">The sequence shown here is derived from an EMBL/GenBank/DDBJ whole genome shotgun (WGS) entry which is preliminary data.</text>
</comment>
<dbReference type="InterPro" id="IPR001810">
    <property type="entry name" value="F-box_dom"/>
</dbReference>
<feature type="domain" description="F-box" evidence="1">
    <location>
        <begin position="2"/>
        <end position="38"/>
    </location>
</feature>
<dbReference type="RefSeq" id="XP_047774847.1">
    <property type="nucleotide sequence ID" value="XM_047919806.1"/>
</dbReference>
<dbReference type="GeneID" id="72000538"/>
<evidence type="ECO:0000313" key="2">
    <source>
        <dbReference type="EMBL" id="KAH9831750.1"/>
    </source>
</evidence>
<feature type="non-terminal residue" evidence="2">
    <location>
        <position position="159"/>
    </location>
</feature>
<keyword evidence="3" id="KW-1185">Reference proteome</keyword>
<evidence type="ECO:0000259" key="1">
    <source>
        <dbReference type="Pfam" id="PF12937"/>
    </source>
</evidence>
<dbReference type="Gene3D" id="3.80.10.10">
    <property type="entry name" value="Ribonuclease Inhibitor"/>
    <property type="match status" value="1"/>
</dbReference>
<organism evidence="2 3">
    <name type="scientific">Rhodofomes roseus</name>
    <dbReference type="NCBI Taxonomy" id="34475"/>
    <lineage>
        <taxon>Eukaryota</taxon>
        <taxon>Fungi</taxon>
        <taxon>Dikarya</taxon>
        <taxon>Basidiomycota</taxon>
        <taxon>Agaricomycotina</taxon>
        <taxon>Agaricomycetes</taxon>
        <taxon>Polyporales</taxon>
        <taxon>Rhodofomes</taxon>
    </lineage>
</organism>
<reference evidence="2 3" key="1">
    <citation type="journal article" date="2021" name="Environ. Microbiol.">
        <title>Gene family expansions and transcriptome signatures uncover fungal adaptations to wood decay.</title>
        <authorList>
            <person name="Hage H."/>
            <person name="Miyauchi S."/>
            <person name="Viragh M."/>
            <person name="Drula E."/>
            <person name="Min B."/>
            <person name="Chaduli D."/>
            <person name="Navarro D."/>
            <person name="Favel A."/>
            <person name="Norest M."/>
            <person name="Lesage-Meessen L."/>
            <person name="Balint B."/>
            <person name="Merenyi Z."/>
            <person name="de Eugenio L."/>
            <person name="Morin E."/>
            <person name="Martinez A.T."/>
            <person name="Baldrian P."/>
            <person name="Stursova M."/>
            <person name="Martinez M.J."/>
            <person name="Novotny C."/>
            <person name="Magnuson J.K."/>
            <person name="Spatafora J.W."/>
            <person name="Maurice S."/>
            <person name="Pangilinan J."/>
            <person name="Andreopoulos W."/>
            <person name="LaButti K."/>
            <person name="Hundley H."/>
            <person name="Na H."/>
            <person name="Kuo A."/>
            <person name="Barry K."/>
            <person name="Lipzen A."/>
            <person name="Henrissat B."/>
            <person name="Riley R."/>
            <person name="Ahrendt S."/>
            <person name="Nagy L.G."/>
            <person name="Grigoriev I.V."/>
            <person name="Martin F."/>
            <person name="Rosso M.N."/>
        </authorList>
    </citation>
    <scope>NUCLEOTIDE SEQUENCE [LARGE SCALE GENOMIC DNA]</scope>
    <source>
        <strain evidence="2 3">CIRM-BRFM 1785</strain>
    </source>
</reference>
<protein>
    <recommendedName>
        <fullName evidence="1">F-box domain-containing protein</fullName>
    </recommendedName>
</protein>
<evidence type="ECO:0000313" key="3">
    <source>
        <dbReference type="Proteomes" id="UP000814176"/>
    </source>
</evidence>
<gene>
    <name evidence="2" type="ORF">C8Q71DRAFT_686205</name>
</gene>